<protein>
    <recommendedName>
        <fullName evidence="3">Lipoprotein</fullName>
    </recommendedName>
</protein>
<reference evidence="1 2" key="1">
    <citation type="submission" date="2012-12" db="EMBL/GenBank/DDBJ databases">
        <title>Genome Assembly of Photobacterium sp. AK15.</title>
        <authorList>
            <person name="Khatri I."/>
            <person name="Vaidya B."/>
            <person name="Srinivas T.N.R."/>
            <person name="Subramanian S."/>
            <person name="Pinnaka A."/>
        </authorList>
    </citation>
    <scope>NUCLEOTIDE SEQUENCE [LARGE SCALE GENOMIC DNA]</scope>
    <source>
        <strain evidence="1 2">AK15</strain>
    </source>
</reference>
<dbReference type="EMBL" id="AMZO01000001">
    <property type="protein sequence ID" value="ELR67892.1"/>
    <property type="molecule type" value="Genomic_DNA"/>
</dbReference>
<name>L8JKD3_9GAMM</name>
<keyword evidence="2" id="KW-1185">Reference proteome</keyword>
<dbReference type="OrthoDB" id="6213638at2"/>
<comment type="caution">
    <text evidence="1">The sequence shown here is derived from an EMBL/GenBank/DDBJ whole genome shotgun (WGS) entry which is preliminary data.</text>
</comment>
<evidence type="ECO:0000313" key="1">
    <source>
        <dbReference type="EMBL" id="ELR67892.1"/>
    </source>
</evidence>
<evidence type="ECO:0008006" key="3">
    <source>
        <dbReference type="Google" id="ProtNLM"/>
    </source>
</evidence>
<dbReference type="PATRIC" id="fig|1056511.3.peg.204"/>
<dbReference type="PROSITE" id="PS51257">
    <property type="entry name" value="PROKAR_LIPOPROTEIN"/>
    <property type="match status" value="1"/>
</dbReference>
<evidence type="ECO:0000313" key="2">
    <source>
        <dbReference type="Proteomes" id="UP000011134"/>
    </source>
</evidence>
<dbReference type="Proteomes" id="UP000011134">
    <property type="component" value="Unassembled WGS sequence"/>
</dbReference>
<sequence>MKRILLGGLLFLLQGCVSYQEESDFVTSQVCEGSSDLPSVLAGQFEPVQDEQLLNEALGEPEKGKLCQGKVYVSKSDSEVKIYRAWNSTNPNSRYGKWWAFNKPDGSVAQYREDYEICYQWSPLDKMVSCTLKPETKIVVGNGQSAKCSEYLTYPVSAKQQVYIINASDAVLNCTEYDGVLSWKSSL</sequence>
<accession>L8JKD3</accession>
<gene>
    <name evidence="1" type="ORF">C942_00200</name>
</gene>
<proteinExistence type="predicted"/>
<dbReference type="AlphaFoldDB" id="L8JKD3"/>
<organism evidence="1 2">
    <name type="scientific">Photobacterium marinum</name>
    <dbReference type="NCBI Taxonomy" id="1056511"/>
    <lineage>
        <taxon>Bacteria</taxon>
        <taxon>Pseudomonadati</taxon>
        <taxon>Pseudomonadota</taxon>
        <taxon>Gammaproteobacteria</taxon>
        <taxon>Vibrionales</taxon>
        <taxon>Vibrionaceae</taxon>
        <taxon>Photobacterium</taxon>
    </lineage>
</organism>
<dbReference type="RefSeq" id="WP_007461436.1">
    <property type="nucleotide sequence ID" value="NZ_AMZO01000001.1"/>
</dbReference>